<gene>
    <name evidence="1" type="ORF">DLM65_08830</name>
</gene>
<comment type="caution">
    <text evidence="1">The sequence shown here is derived from an EMBL/GenBank/DDBJ whole genome shotgun (WGS) entry which is preliminary data.</text>
</comment>
<dbReference type="EMBL" id="QHBU01000166">
    <property type="protein sequence ID" value="PZR80185.1"/>
    <property type="molecule type" value="Genomic_DNA"/>
</dbReference>
<sequence length="238" mass="24810">MSGATNPCTSMPLPDGGAQLNEEWHQFHTNPAAINRFSTYGVTAGVDPATGSWYLLFCPTVAATPVWVAPGGRPPTTNPLALAQQAMSRIKLAAPAMEMAPAASRGVVNLLAYLWIDRGIWTPVAATAAAGPVSATATATPDKVIWDMGNGDQVTCTSPGVPYDLNTPREQQHTDCGYVYPRDSHSQPGGTYTVTARVYWHVTWTAAGAPGGGDLGDIAGATATTQVTVDEIQAIVTG</sequence>
<evidence type="ECO:0000313" key="2">
    <source>
        <dbReference type="Proteomes" id="UP000248724"/>
    </source>
</evidence>
<accession>A0A2W5ZBG4</accession>
<protein>
    <recommendedName>
        <fullName evidence="3">ATP/GTP-binding protein</fullName>
    </recommendedName>
</protein>
<proteinExistence type="predicted"/>
<dbReference type="Proteomes" id="UP000248724">
    <property type="component" value="Unassembled WGS sequence"/>
</dbReference>
<dbReference type="AlphaFoldDB" id="A0A2W5ZBG4"/>
<reference evidence="1 2" key="1">
    <citation type="journal article" date="2017" name="Nature">
        <title>Atmospheric trace gases support primary production in Antarctic desert surface soil.</title>
        <authorList>
            <person name="Ji M."/>
            <person name="Greening C."/>
            <person name="Vanwonterghem I."/>
            <person name="Carere C.R."/>
            <person name="Bay S.K."/>
            <person name="Steen J.A."/>
            <person name="Montgomery K."/>
            <person name="Lines T."/>
            <person name="Beardall J."/>
            <person name="van Dorst J."/>
            <person name="Snape I."/>
            <person name="Stott M.B."/>
            <person name="Hugenholtz P."/>
            <person name="Ferrari B.C."/>
        </authorList>
    </citation>
    <scope>NUCLEOTIDE SEQUENCE [LARGE SCALE GENOMIC DNA]</scope>
    <source>
        <strain evidence="1">RRmetagenome_bin12</strain>
    </source>
</reference>
<evidence type="ECO:0000313" key="1">
    <source>
        <dbReference type="EMBL" id="PZR80185.1"/>
    </source>
</evidence>
<organism evidence="1 2">
    <name type="scientific">Candidatus Aeolococcus gillhamiae</name>
    <dbReference type="NCBI Taxonomy" id="3127015"/>
    <lineage>
        <taxon>Bacteria</taxon>
        <taxon>Bacillati</taxon>
        <taxon>Candidatus Dormiibacterota</taxon>
        <taxon>Candidatus Dormibacteria</taxon>
        <taxon>Candidatus Aeolococcales</taxon>
        <taxon>Candidatus Aeolococcaceae</taxon>
        <taxon>Candidatus Aeolococcus</taxon>
    </lineage>
</organism>
<name>A0A2W5ZBG4_9BACT</name>
<evidence type="ECO:0008006" key="3">
    <source>
        <dbReference type="Google" id="ProtNLM"/>
    </source>
</evidence>